<organism evidence="2 3">
    <name type="scientific">Virgisporangium aliadipatigenens</name>
    <dbReference type="NCBI Taxonomy" id="741659"/>
    <lineage>
        <taxon>Bacteria</taxon>
        <taxon>Bacillati</taxon>
        <taxon>Actinomycetota</taxon>
        <taxon>Actinomycetes</taxon>
        <taxon>Micromonosporales</taxon>
        <taxon>Micromonosporaceae</taxon>
        <taxon>Virgisporangium</taxon>
    </lineage>
</organism>
<dbReference type="PANTHER" id="PTHR42964:SF1">
    <property type="entry name" value="POLYKETIDE BIOSYNTHESIS ENOYL-COA HYDRATASE PKSH-RELATED"/>
    <property type="match status" value="1"/>
</dbReference>
<name>A0A8J3YNJ1_9ACTN</name>
<evidence type="ECO:0000313" key="2">
    <source>
        <dbReference type="EMBL" id="GIJ47130.1"/>
    </source>
</evidence>
<evidence type="ECO:0000313" key="3">
    <source>
        <dbReference type="Proteomes" id="UP000619260"/>
    </source>
</evidence>
<keyword evidence="3" id="KW-1185">Reference proteome</keyword>
<evidence type="ECO:0000256" key="1">
    <source>
        <dbReference type="ARBA" id="ARBA00005254"/>
    </source>
</evidence>
<dbReference type="AlphaFoldDB" id="A0A8J3YNJ1"/>
<reference evidence="2" key="1">
    <citation type="submission" date="2021-01" db="EMBL/GenBank/DDBJ databases">
        <title>Whole genome shotgun sequence of Virgisporangium aliadipatigenens NBRC 105644.</title>
        <authorList>
            <person name="Komaki H."/>
            <person name="Tamura T."/>
        </authorList>
    </citation>
    <scope>NUCLEOTIDE SEQUENCE</scope>
    <source>
        <strain evidence="2">NBRC 105644</strain>
    </source>
</reference>
<dbReference type="CDD" id="cd06558">
    <property type="entry name" value="crotonase-like"/>
    <property type="match status" value="1"/>
</dbReference>
<dbReference type="PANTHER" id="PTHR42964">
    <property type="entry name" value="ENOYL-COA HYDRATASE"/>
    <property type="match status" value="1"/>
</dbReference>
<dbReference type="Gene3D" id="1.10.12.10">
    <property type="entry name" value="Lyase 2-enoyl-coa Hydratase, Chain A, domain 2"/>
    <property type="match status" value="1"/>
</dbReference>
<comment type="similarity">
    <text evidence="1">Belongs to the enoyl-CoA hydratase/isomerase family.</text>
</comment>
<dbReference type="EMBL" id="BOPF01000013">
    <property type="protein sequence ID" value="GIJ47130.1"/>
    <property type="molecule type" value="Genomic_DNA"/>
</dbReference>
<dbReference type="Gene3D" id="3.90.226.10">
    <property type="entry name" value="2-enoyl-CoA Hydratase, Chain A, domain 1"/>
    <property type="match status" value="1"/>
</dbReference>
<dbReference type="InterPro" id="IPR001753">
    <property type="entry name" value="Enoyl-CoA_hydra/iso"/>
</dbReference>
<comment type="caution">
    <text evidence="2">The sequence shown here is derived from an EMBL/GenBank/DDBJ whole genome shotgun (WGS) entry which is preliminary data.</text>
</comment>
<gene>
    <name evidence="2" type="primary">paaG_1</name>
    <name evidence="2" type="ORF">Val02_40160</name>
</gene>
<dbReference type="SUPFAM" id="SSF52096">
    <property type="entry name" value="ClpP/crotonase"/>
    <property type="match status" value="1"/>
</dbReference>
<accession>A0A8J3YNJ1</accession>
<dbReference type="InterPro" id="IPR014748">
    <property type="entry name" value="Enoyl-CoA_hydra_C"/>
</dbReference>
<dbReference type="Pfam" id="PF00378">
    <property type="entry name" value="ECH_1"/>
    <property type="match status" value="1"/>
</dbReference>
<protein>
    <submittedName>
        <fullName evidence="2">Enoyl-CoA hydratase</fullName>
    </submittedName>
</protein>
<proteinExistence type="inferred from homology"/>
<dbReference type="RefSeq" id="WP_203900637.1">
    <property type="nucleotide sequence ID" value="NZ_BOPF01000013.1"/>
</dbReference>
<dbReference type="GO" id="GO:0003824">
    <property type="term" value="F:catalytic activity"/>
    <property type="evidence" value="ECO:0007669"/>
    <property type="project" value="UniProtKB-ARBA"/>
</dbReference>
<dbReference type="InterPro" id="IPR051683">
    <property type="entry name" value="Enoyl-CoA_Hydratase/Isomerase"/>
</dbReference>
<sequence length="252" mass="25869">MIRLSVEAGVATVTLDRPEARNALSTALIERLLDALTQVTEDPAVRVAVLSHTGPAFCAGADLKETAAVLASGGVPVARLGEVLTAIWECPKPVVARVGGAARAGGLGLLAAADVAICADDVTFQFTEVRIGVVPAVISATVLPRLAPRAAAELFLTGAVFDARRAVEIGLVTAAVPAAELDATVARYAEDLRRGAPGALAATKALLNRRAAADLPGQLAELTRMSVGFFTGAEGREGMAAAREKRSPSWLS</sequence>
<dbReference type="InterPro" id="IPR029045">
    <property type="entry name" value="ClpP/crotonase-like_dom_sf"/>
</dbReference>
<dbReference type="Proteomes" id="UP000619260">
    <property type="component" value="Unassembled WGS sequence"/>
</dbReference>